<keyword evidence="2" id="KW-1185">Reference proteome</keyword>
<dbReference type="RefSeq" id="WP_204663897.1">
    <property type="nucleotide sequence ID" value="NZ_JAFBDT010000010.1"/>
</dbReference>
<organism evidence="1 2">
    <name type="scientific">Fusibacter tunisiensis</name>
    <dbReference type="NCBI Taxonomy" id="1008308"/>
    <lineage>
        <taxon>Bacteria</taxon>
        <taxon>Bacillati</taxon>
        <taxon>Bacillota</taxon>
        <taxon>Clostridia</taxon>
        <taxon>Eubacteriales</taxon>
        <taxon>Eubacteriales Family XII. Incertae Sedis</taxon>
        <taxon>Fusibacter</taxon>
    </lineage>
</organism>
<name>A0ABS2MRA8_9FIRM</name>
<gene>
    <name evidence="1" type="ORF">JOC49_001472</name>
</gene>
<dbReference type="Proteomes" id="UP000767854">
    <property type="component" value="Unassembled WGS sequence"/>
</dbReference>
<evidence type="ECO:0000313" key="1">
    <source>
        <dbReference type="EMBL" id="MBM7561929.1"/>
    </source>
</evidence>
<proteinExistence type="predicted"/>
<dbReference type="EMBL" id="JAFBDT010000010">
    <property type="protein sequence ID" value="MBM7561929.1"/>
    <property type="molecule type" value="Genomic_DNA"/>
</dbReference>
<accession>A0ABS2MRA8</accession>
<protein>
    <submittedName>
        <fullName evidence="1">Nucleic acid-binding protein</fullName>
    </submittedName>
</protein>
<reference evidence="1 2" key="1">
    <citation type="submission" date="2021-01" db="EMBL/GenBank/DDBJ databases">
        <title>Genomic Encyclopedia of Type Strains, Phase IV (KMG-IV): sequencing the most valuable type-strain genomes for metagenomic binning, comparative biology and taxonomic classification.</title>
        <authorList>
            <person name="Goeker M."/>
        </authorList>
    </citation>
    <scope>NUCLEOTIDE SEQUENCE [LARGE SCALE GENOMIC DNA]</scope>
    <source>
        <strain evidence="1 2">DSM 24436</strain>
    </source>
</reference>
<evidence type="ECO:0000313" key="2">
    <source>
        <dbReference type="Proteomes" id="UP000767854"/>
    </source>
</evidence>
<sequence length="79" mass="9014">MKNHSRYLNSITKAYANAFKTHGVSNHVKESINVYRAEDVMRRGYEIMAQINLDFCEFGLVDCLSSIDLAEKKLNGDDN</sequence>
<comment type="caution">
    <text evidence="1">The sequence shown here is derived from an EMBL/GenBank/DDBJ whole genome shotgun (WGS) entry which is preliminary data.</text>
</comment>